<evidence type="ECO:0000313" key="4">
    <source>
        <dbReference type="Proteomes" id="UP000198793"/>
    </source>
</evidence>
<keyword evidence="2" id="KW-0479">Metal-binding</keyword>
<protein>
    <submittedName>
        <fullName evidence="3">Myo-inositol-1(Or 4)-monophosphatase</fullName>
    </submittedName>
</protein>
<dbReference type="AlphaFoldDB" id="A0A1H0DCQ8"/>
<evidence type="ECO:0000256" key="2">
    <source>
        <dbReference type="PIRSR" id="PIRSR600760-2"/>
    </source>
</evidence>
<dbReference type="GO" id="GO:0046872">
    <property type="term" value="F:metal ion binding"/>
    <property type="evidence" value="ECO:0007669"/>
    <property type="project" value="UniProtKB-KW"/>
</dbReference>
<dbReference type="GO" id="GO:0006020">
    <property type="term" value="P:inositol metabolic process"/>
    <property type="evidence" value="ECO:0007669"/>
    <property type="project" value="TreeGrafter"/>
</dbReference>
<feature type="binding site" evidence="2">
    <location>
        <position position="73"/>
    </location>
    <ligand>
        <name>Mg(2+)</name>
        <dbReference type="ChEBI" id="CHEBI:18420"/>
        <label>1</label>
        <note>catalytic</note>
    </ligand>
</feature>
<dbReference type="OrthoDB" id="9785695at2"/>
<keyword evidence="4" id="KW-1185">Reference proteome</keyword>
<dbReference type="EMBL" id="FNIT01000001">
    <property type="protein sequence ID" value="SDN67965.1"/>
    <property type="molecule type" value="Genomic_DNA"/>
</dbReference>
<dbReference type="STRING" id="1166073.SAMN05192530_101713"/>
<dbReference type="PRINTS" id="PR00377">
    <property type="entry name" value="IMPHPHTASES"/>
</dbReference>
<comment type="cofactor">
    <cofactor evidence="2">
        <name>Mg(2+)</name>
        <dbReference type="ChEBI" id="CHEBI:18420"/>
    </cofactor>
</comment>
<dbReference type="InterPro" id="IPR000760">
    <property type="entry name" value="Inositol_monophosphatase-like"/>
</dbReference>
<dbReference type="PANTHER" id="PTHR20854:SF4">
    <property type="entry name" value="INOSITOL-1-MONOPHOSPHATASE-RELATED"/>
    <property type="match status" value="1"/>
</dbReference>
<dbReference type="Pfam" id="PF00459">
    <property type="entry name" value="Inositol_P"/>
    <property type="match status" value="1"/>
</dbReference>
<dbReference type="Gene3D" id="3.30.540.10">
    <property type="entry name" value="Fructose-1,6-Bisphosphatase, subunit A, domain 1"/>
    <property type="match status" value="1"/>
</dbReference>
<dbReference type="Gene3D" id="3.40.190.80">
    <property type="match status" value="1"/>
</dbReference>
<evidence type="ECO:0000313" key="3">
    <source>
        <dbReference type="EMBL" id="SDN67965.1"/>
    </source>
</evidence>
<feature type="binding site" evidence="2">
    <location>
        <position position="90"/>
    </location>
    <ligand>
        <name>Mg(2+)</name>
        <dbReference type="ChEBI" id="CHEBI:18420"/>
        <label>2</label>
    </ligand>
</feature>
<accession>A0A1H0DCQ8</accession>
<reference evidence="3 4" key="1">
    <citation type="submission" date="2016-10" db="EMBL/GenBank/DDBJ databases">
        <authorList>
            <person name="de Groot N.N."/>
        </authorList>
    </citation>
    <scope>NUCLEOTIDE SEQUENCE [LARGE SCALE GENOMIC DNA]</scope>
    <source>
        <strain evidence="4">L7-484,KACC 16230,DSM 25025</strain>
    </source>
</reference>
<keyword evidence="2" id="KW-0460">Magnesium</keyword>
<sequence length="251" mass="26896">MTASPEMTHRREVARRVVDEAAAEALALFRRRGELIVDAKGPQDFVSTADRQIELMVRERLAELCPGETVVGEEEGGEIASRYWIVDPIDGTSNFLAGSPLWGVSLGFVVDDRPVAGAIRAPVLGEGLAAAEGAGVLLNGEPFRRPVPPADLQLMSMGESLGEDLEASLAIQRRLRERRWIAESFHSTSIGLLFSALGRIEGHIQPVTTMWDIAGGAAVCREAGLHVEIERHADGAYAIRAGTPALLAALG</sequence>
<proteinExistence type="inferred from homology"/>
<dbReference type="RefSeq" id="WP_090668837.1">
    <property type="nucleotide sequence ID" value="NZ_FNIT01000001.1"/>
</dbReference>
<organism evidence="3 4">
    <name type="scientific">Aureimonas jatrophae</name>
    <dbReference type="NCBI Taxonomy" id="1166073"/>
    <lineage>
        <taxon>Bacteria</taxon>
        <taxon>Pseudomonadati</taxon>
        <taxon>Pseudomonadota</taxon>
        <taxon>Alphaproteobacteria</taxon>
        <taxon>Hyphomicrobiales</taxon>
        <taxon>Aurantimonadaceae</taxon>
        <taxon>Aureimonas</taxon>
    </lineage>
</organism>
<dbReference type="SUPFAM" id="SSF56655">
    <property type="entry name" value="Carbohydrate phosphatase"/>
    <property type="match status" value="1"/>
</dbReference>
<name>A0A1H0DCQ8_9HYPH</name>
<dbReference type="GO" id="GO:0008934">
    <property type="term" value="F:inositol monophosphate 1-phosphatase activity"/>
    <property type="evidence" value="ECO:0007669"/>
    <property type="project" value="TreeGrafter"/>
</dbReference>
<feature type="binding site" evidence="2">
    <location>
        <position position="212"/>
    </location>
    <ligand>
        <name>Mg(2+)</name>
        <dbReference type="ChEBI" id="CHEBI:18420"/>
        <label>1</label>
        <note>catalytic</note>
    </ligand>
</feature>
<dbReference type="PANTHER" id="PTHR20854">
    <property type="entry name" value="INOSITOL MONOPHOSPHATASE"/>
    <property type="match status" value="1"/>
</dbReference>
<feature type="binding site" evidence="2">
    <location>
        <position position="87"/>
    </location>
    <ligand>
        <name>Mg(2+)</name>
        <dbReference type="ChEBI" id="CHEBI:18420"/>
        <label>1</label>
        <note>catalytic</note>
    </ligand>
</feature>
<gene>
    <name evidence="3" type="ORF">SAMN05192530_101713</name>
</gene>
<evidence type="ECO:0000256" key="1">
    <source>
        <dbReference type="ARBA" id="ARBA00009759"/>
    </source>
</evidence>
<comment type="similarity">
    <text evidence="1">Belongs to the inositol monophosphatase superfamily.</text>
</comment>
<dbReference type="GO" id="GO:0007165">
    <property type="term" value="P:signal transduction"/>
    <property type="evidence" value="ECO:0007669"/>
    <property type="project" value="TreeGrafter"/>
</dbReference>
<dbReference type="Proteomes" id="UP000198793">
    <property type="component" value="Unassembled WGS sequence"/>
</dbReference>
<feature type="binding site" evidence="2">
    <location>
        <position position="89"/>
    </location>
    <ligand>
        <name>Mg(2+)</name>
        <dbReference type="ChEBI" id="CHEBI:18420"/>
        <label>1</label>
        <note>catalytic</note>
    </ligand>
</feature>